<name>L0KZT0_METHD</name>
<dbReference type="EMBL" id="CP003362">
    <property type="protein sequence ID" value="AGB50190.1"/>
    <property type="molecule type" value="Genomic_DNA"/>
</dbReference>
<evidence type="ECO:0000256" key="2">
    <source>
        <dbReference type="ARBA" id="ARBA00007345"/>
    </source>
</evidence>
<evidence type="ECO:0000256" key="5">
    <source>
        <dbReference type="ARBA" id="ARBA00023274"/>
    </source>
</evidence>
<keyword evidence="4 7" id="KW-0689">Ribosomal protein</keyword>
<evidence type="ECO:0000256" key="6">
    <source>
        <dbReference type="ARBA" id="ARBA00035163"/>
    </source>
</evidence>
<evidence type="ECO:0000256" key="4">
    <source>
        <dbReference type="ARBA" id="ARBA00022980"/>
    </source>
</evidence>
<proteinExistence type="inferred from homology"/>
<dbReference type="Gene3D" id="3.30.860.10">
    <property type="entry name" value="30s Ribosomal Protein S19, Chain A"/>
    <property type="match status" value="1"/>
</dbReference>
<dbReference type="PIRSF" id="PIRSF002144">
    <property type="entry name" value="Ribosomal_S19"/>
    <property type="match status" value="1"/>
</dbReference>
<sequence>MARKIGSKLPKRKGEFTYRGNTIEQLQAMSPEEFTELLTARERRSIRRGFNEHQKDVMQQIKDGADNVRTHYRNVIILPDMVGKTVAVYNGKSFLDFEIQPEMIGHRFGEFSQSRPKVSHGSAGVGATRSSRFVPLK</sequence>
<comment type="similarity">
    <text evidence="2 7 8">Belongs to the universal ribosomal protein uS19 family.</text>
</comment>
<dbReference type="Proteomes" id="UP000010866">
    <property type="component" value="Chromosome"/>
</dbReference>
<dbReference type="HOGENOM" id="CLU_097347_1_0_2"/>
<dbReference type="InterPro" id="IPR023575">
    <property type="entry name" value="Ribosomal_uS19_SF"/>
</dbReference>
<dbReference type="PANTHER" id="PTHR11880">
    <property type="entry name" value="RIBOSOMAL PROTEIN S19P FAMILY MEMBER"/>
    <property type="match status" value="1"/>
</dbReference>
<dbReference type="NCBIfam" id="NF003121">
    <property type="entry name" value="PRK04038.1"/>
    <property type="match status" value="1"/>
</dbReference>
<evidence type="ECO:0000256" key="3">
    <source>
        <dbReference type="ARBA" id="ARBA00022730"/>
    </source>
</evidence>
<dbReference type="KEGG" id="mhz:Metho_2021"/>
<dbReference type="PROSITE" id="PS00323">
    <property type="entry name" value="RIBOSOMAL_S19"/>
    <property type="match status" value="1"/>
</dbReference>
<dbReference type="PRINTS" id="PR00975">
    <property type="entry name" value="RIBOSOMALS19"/>
</dbReference>
<keyword evidence="7" id="KW-0694">RNA-binding</keyword>
<accession>L0KZT0</accession>
<dbReference type="GO" id="GO:0003735">
    <property type="term" value="F:structural constituent of ribosome"/>
    <property type="evidence" value="ECO:0007669"/>
    <property type="project" value="UniProtKB-UniRule"/>
</dbReference>
<dbReference type="InterPro" id="IPR002222">
    <property type="entry name" value="Ribosomal_uS19"/>
</dbReference>
<feature type="region of interest" description="Disordered" evidence="9">
    <location>
        <begin position="112"/>
        <end position="137"/>
    </location>
</feature>
<organism evidence="10 11">
    <name type="scientific">Methanomethylovorans hollandica (strain DSM 15978 / NBRC 107637 / DMS1)</name>
    <dbReference type="NCBI Taxonomy" id="867904"/>
    <lineage>
        <taxon>Archaea</taxon>
        <taxon>Methanobacteriati</taxon>
        <taxon>Methanobacteriota</taxon>
        <taxon>Stenosarchaea group</taxon>
        <taxon>Methanomicrobia</taxon>
        <taxon>Methanosarcinales</taxon>
        <taxon>Methanosarcinaceae</taxon>
        <taxon>Methanomethylovorans</taxon>
    </lineage>
</organism>
<dbReference type="GO" id="GO:0006412">
    <property type="term" value="P:translation"/>
    <property type="evidence" value="ECO:0007669"/>
    <property type="project" value="UniProtKB-UniRule"/>
</dbReference>
<evidence type="ECO:0000256" key="9">
    <source>
        <dbReference type="SAM" id="MobiDB-lite"/>
    </source>
</evidence>
<dbReference type="HAMAP" id="MF_00531">
    <property type="entry name" value="Ribosomal_uS19"/>
    <property type="match status" value="1"/>
</dbReference>
<dbReference type="NCBIfam" id="TIGR01025">
    <property type="entry name" value="uS19_arch"/>
    <property type="match status" value="1"/>
</dbReference>
<dbReference type="PANTHER" id="PTHR11880:SF2">
    <property type="entry name" value="SMALL RIBOSOMAL SUBUNIT PROTEIN US19"/>
    <property type="match status" value="1"/>
</dbReference>
<keyword evidence="3 7" id="KW-0699">rRNA-binding</keyword>
<dbReference type="GO" id="GO:0022627">
    <property type="term" value="C:cytosolic small ribosomal subunit"/>
    <property type="evidence" value="ECO:0007669"/>
    <property type="project" value="UniProtKB-UniRule"/>
</dbReference>
<dbReference type="AlphaFoldDB" id="L0KZT0"/>
<dbReference type="OrthoDB" id="30559at2157"/>
<protein>
    <recommendedName>
        <fullName evidence="6 7">Small ribosomal subunit protein uS19</fullName>
    </recommendedName>
</protein>
<gene>
    <name evidence="7" type="primary">rps19p</name>
    <name evidence="10" type="ordered locus">Metho_2021</name>
</gene>
<dbReference type="GO" id="GO:0019843">
    <property type="term" value="F:rRNA binding"/>
    <property type="evidence" value="ECO:0007669"/>
    <property type="project" value="UniProtKB-UniRule"/>
</dbReference>
<dbReference type="Pfam" id="PF00203">
    <property type="entry name" value="Ribosomal_S19"/>
    <property type="match status" value="1"/>
</dbReference>
<evidence type="ECO:0000256" key="8">
    <source>
        <dbReference type="RuleBase" id="RU003485"/>
    </source>
</evidence>
<dbReference type="RefSeq" id="WP_015325355.1">
    <property type="nucleotide sequence ID" value="NC_019977.1"/>
</dbReference>
<dbReference type="GO" id="GO:0000028">
    <property type="term" value="P:ribosomal small subunit assembly"/>
    <property type="evidence" value="ECO:0007669"/>
    <property type="project" value="TreeGrafter"/>
</dbReference>
<dbReference type="GeneID" id="14406534"/>
<dbReference type="SUPFAM" id="SSF54570">
    <property type="entry name" value="Ribosomal protein S19"/>
    <property type="match status" value="1"/>
</dbReference>
<evidence type="ECO:0000313" key="10">
    <source>
        <dbReference type="EMBL" id="AGB50190.1"/>
    </source>
</evidence>
<dbReference type="STRING" id="867904.Metho_2021"/>
<dbReference type="InterPro" id="IPR020934">
    <property type="entry name" value="Ribosomal_uS19_CS"/>
</dbReference>
<dbReference type="FunFam" id="3.30.860.10:FF:000002">
    <property type="entry name" value="40S ribosomal protein S15"/>
    <property type="match status" value="1"/>
</dbReference>
<evidence type="ECO:0000256" key="7">
    <source>
        <dbReference type="HAMAP-Rule" id="MF_00531"/>
    </source>
</evidence>
<evidence type="ECO:0000256" key="1">
    <source>
        <dbReference type="ARBA" id="ARBA00003239"/>
    </source>
</evidence>
<evidence type="ECO:0000313" key="11">
    <source>
        <dbReference type="Proteomes" id="UP000010866"/>
    </source>
</evidence>
<keyword evidence="5 7" id="KW-0687">Ribonucleoprotein</keyword>
<reference evidence="11" key="1">
    <citation type="submission" date="2012-02" db="EMBL/GenBank/DDBJ databases">
        <title>Complete sequence of chromosome of Methanomethylovorans hollandica DSM 15978.</title>
        <authorList>
            <person name="Lucas S."/>
            <person name="Copeland A."/>
            <person name="Lapidus A."/>
            <person name="Glavina del Rio T."/>
            <person name="Dalin E."/>
            <person name="Tice H."/>
            <person name="Bruce D."/>
            <person name="Goodwin L."/>
            <person name="Pitluck S."/>
            <person name="Peters L."/>
            <person name="Mikhailova N."/>
            <person name="Held B."/>
            <person name="Kyrpides N."/>
            <person name="Mavromatis K."/>
            <person name="Ivanova N."/>
            <person name="Brettin T."/>
            <person name="Detter J.C."/>
            <person name="Han C."/>
            <person name="Larimer F."/>
            <person name="Land M."/>
            <person name="Hauser L."/>
            <person name="Markowitz V."/>
            <person name="Cheng J.-F."/>
            <person name="Hugenholtz P."/>
            <person name="Woyke T."/>
            <person name="Wu D."/>
            <person name="Spring S."/>
            <person name="Schroeder M."/>
            <person name="Brambilla E."/>
            <person name="Klenk H.-P."/>
            <person name="Eisen J.A."/>
        </authorList>
    </citation>
    <scope>NUCLEOTIDE SEQUENCE [LARGE SCALE GENOMIC DNA]</scope>
    <source>
        <strain evidence="11">DSM 15978 / NBRC 107637 / DMS1</strain>
    </source>
</reference>
<keyword evidence="11" id="KW-1185">Reference proteome</keyword>
<dbReference type="InterPro" id="IPR005713">
    <property type="entry name" value="Ribosomal_uS19_euk/arc"/>
</dbReference>
<comment type="function">
    <text evidence="1 7">Protein S19 forms a complex with S13 that binds strongly to the 16S ribosomal RNA.</text>
</comment>